<protein>
    <recommendedName>
        <fullName evidence="4">Outer membrane protein beta-barrel domain-containing protein</fullName>
    </recommendedName>
</protein>
<evidence type="ECO:0000313" key="2">
    <source>
        <dbReference type="EMBL" id="RYC68358.1"/>
    </source>
</evidence>
<organism evidence="2 3">
    <name type="scientific">Spirosoma sordidisoli</name>
    <dbReference type="NCBI Taxonomy" id="2502893"/>
    <lineage>
        <taxon>Bacteria</taxon>
        <taxon>Pseudomonadati</taxon>
        <taxon>Bacteroidota</taxon>
        <taxon>Cytophagia</taxon>
        <taxon>Cytophagales</taxon>
        <taxon>Cytophagaceae</taxon>
        <taxon>Spirosoma</taxon>
    </lineage>
</organism>
<feature type="chain" id="PRO_5020441115" description="Outer membrane protein beta-barrel domain-containing protein" evidence="1">
    <location>
        <begin position="23"/>
        <end position="182"/>
    </location>
</feature>
<dbReference type="SUPFAM" id="SSF56925">
    <property type="entry name" value="OMPA-like"/>
    <property type="match status" value="1"/>
</dbReference>
<dbReference type="EMBL" id="SBLB01000005">
    <property type="protein sequence ID" value="RYC68358.1"/>
    <property type="molecule type" value="Genomic_DNA"/>
</dbReference>
<accession>A0A4V1RVY2</accession>
<comment type="caution">
    <text evidence="2">The sequence shown here is derived from an EMBL/GenBank/DDBJ whole genome shotgun (WGS) entry which is preliminary data.</text>
</comment>
<evidence type="ECO:0000256" key="1">
    <source>
        <dbReference type="SAM" id="SignalP"/>
    </source>
</evidence>
<reference evidence="2 3" key="1">
    <citation type="submission" date="2019-01" db="EMBL/GenBank/DDBJ databases">
        <title>Spirosoma flava sp. nov., a propanil-degrading bacterium isolated from herbicide-contaminated soil.</title>
        <authorList>
            <person name="Zhang L."/>
            <person name="Jiang J.-D."/>
        </authorList>
    </citation>
    <scope>NUCLEOTIDE SEQUENCE [LARGE SCALE GENOMIC DNA]</scope>
    <source>
        <strain evidence="2 3">TY50</strain>
    </source>
</reference>
<dbReference type="RefSeq" id="WP_129603141.1">
    <property type="nucleotide sequence ID" value="NZ_SBLB01000005.1"/>
</dbReference>
<proteinExistence type="predicted"/>
<evidence type="ECO:0008006" key="4">
    <source>
        <dbReference type="Google" id="ProtNLM"/>
    </source>
</evidence>
<dbReference type="InterPro" id="IPR011250">
    <property type="entry name" value="OMP/PagP_B-barrel"/>
</dbReference>
<keyword evidence="1" id="KW-0732">Signal</keyword>
<evidence type="ECO:0000313" key="3">
    <source>
        <dbReference type="Proteomes" id="UP000290407"/>
    </source>
</evidence>
<keyword evidence="3" id="KW-1185">Reference proteome</keyword>
<dbReference type="Proteomes" id="UP000290407">
    <property type="component" value="Unassembled WGS sequence"/>
</dbReference>
<name>A0A4V1RVY2_9BACT</name>
<gene>
    <name evidence="2" type="ORF">EQG79_18520</name>
</gene>
<sequence>MKKFNLLMLLVIGLLAGTQSYAQMAIDKGTKLLNAGIGVGGGYGYGGLGGFGGYNRGILLGASFEVGLMKNITVGGFADYRRLSFNGIGVDYGVNYIYFGARGSYHFNELLSVPDNIDLYAGIGLGYLSANYDDAYFGGYNAGGVFLPVHVGGRYLFTEKVGGFAEIGSGGAPLKLGVTFKL</sequence>
<feature type="signal peptide" evidence="1">
    <location>
        <begin position="1"/>
        <end position="22"/>
    </location>
</feature>
<dbReference type="AlphaFoldDB" id="A0A4V1RVY2"/>